<feature type="domain" description="BD-FAE-like" evidence="3">
    <location>
        <begin position="76"/>
        <end position="262"/>
    </location>
</feature>
<keyword evidence="1" id="KW-0378">Hydrolase</keyword>
<dbReference type="PANTHER" id="PTHR48081">
    <property type="entry name" value="AB HYDROLASE SUPERFAMILY PROTEIN C4A8.06C"/>
    <property type="match status" value="1"/>
</dbReference>
<dbReference type="RefSeq" id="WP_070125920.1">
    <property type="nucleotide sequence ID" value="NZ_MDHN01000029.1"/>
</dbReference>
<dbReference type="Proteomes" id="UP000175691">
    <property type="component" value="Unassembled WGS sequence"/>
</dbReference>
<dbReference type="Gene3D" id="3.40.50.1820">
    <property type="entry name" value="alpha/beta hydrolase"/>
    <property type="match status" value="1"/>
</dbReference>
<feature type="signal peptide" evidence="2">
    <location>
        <begin position="1"/>
        <end position="22"/>
    </location>
</feature>
<evidence type="ECO:0000259" key="3">
    <source>
        <dbReference type="Pfam" id="PF20434"/>
    </source>
</evidence>
<comment type="caution">
    <text evidence="4">The sequence shown here is derived from an EMBL/GenBank/DDBJ whole genome shotgun (WGS) entry which is preliminary data.</text>
</comment>
<evidence type="ECO:0000256" key="2">
    <source>
        <dbReference type="SAM" id="SignalP"/>
    </source>
</evidence>
<keyword evidence="5" id="KW-1185">Reference proteome</keyword>
<dbReference type="Pfam" id="PF20434">
    <property type="entry name" value="BD-FAE"/>
    <property type="match status" value="1"/>
</dbReference>
<evidence type="ECO:0000313" key="4">
    <source>
        <dbReference type="EMBL" id="OFC70277.1"/>
    </source>
</evidence>
<dbReference type="AlphaFoldDB" id="A0A1E7Z9X0"/>
<dbReference type="GO" id="GO:0016787">
    <property type="term" value="F:hydrolase activity"/>
    <property type="evidence" value="ECO:0007669"/>
    <property type="project" value="UniProtKB-KW"/>
</dbReference>
<reference evidence="4 5" key="1">
    <citation type="submission" date="2016-08" db="EMBL/GenBank/DDBJ databases">
        <authorList>
            <person name="Seilhamer J.J."/>
        </authorList>
    </citation>
    <scope>NUCLEOTIDE SEQUENCE [LARGE SCALE GENOMIC DNA]</scope>
    <source>
        <strain evidence="4 5">KCTC 42603</strain>
    </source>
</reference>
<evidence type="ECO:0000313" key="5">
    <source>
        <dbReference type="Proteomes" id="UP000175691"/>
    </source>
</evidence>
<dbReference type="SUPFAM" id="SSF53474">
    <property type="entry name" value="alpha/beta-Hydrolases"/>
    <property type="match status" value="1"/>
</dbReference>
<dbReference type="PANTHER" id="PTHR48081:SF13">
    <property type="entry name" value="ALPHA_BETA HYDROLASE"/>
    <property type="match status" value="1"/>
</dbReference>
<accession>A0A1E7Z9X0</accession>
<dbReference type="EMBL" id="MDHN01000029">
    <property type="protein sequence ID" value="OFC70277.1"/>
    <property type="molecule type" value="Genomic_DNA"/>
</dbReference>
<dbReference type="OrthoDB" id="9771666at2"/>
<name>A0A1E7Z9X0_9ALTE</name>
<evidence type="ECO:0000256" key="1">
    <source>
        <dbReference type="ARBA" id="ARBA00022801"/>
    </source>
</evidence>
<gene>
    <name evidence="4" type="ORF">BFC18_13940</name>
</gene>
<dbReference type="InterPro" id="IPR049492">
    <property type="entry name" value="BD-FAE-like_dom"/>
</dbReference>
<dbReference type="InterPro" id="IPR050300">
    <property type="entry name" value="GDXG_lipolytic_enzyme"/>
</dbReference>
<feature type="chain" id="PRO_5009209549" evidence="2">
    <location>
        <begin position="23"/>
        <end position="331"/>
    </location>
</feature>
<dbReference type="STRING" id="1656094.BFC18_13940"/>
<keyword evidence="2" id="KW-0732">Signal</keyword>
<sequence>MRKAKLVALLSTIGLFTTAVQAKDYPVDDSYSVSQRFYAYRDKHPELVEPVLTFTEGQKVLFDRRYKVADDRELHLDVFQPAADKANQQAIMLIHGGGWRSGNKSHFYAMANLLAQRGYVVFTPEYRLSMEAQYPAGLNDINDAITYVKAHAAAFGFDPTKLAIGGGSSGGQMAGLIGNTANTLLFKGETPDADTRVHAVVDLDGVLDFTHPLALANENKRKDKSAAGMWFGGAYEDTQAKWEEASTAKHIDAESPPMLIISSGQMRFTAGKDEVLQKLKAAGIASEYFQYDNNIHTFWLFEPYLSETVTRMDHFLRNTANSNATHSPGVN</sequence>
<organism evidence="4 5">
    <name type="scientific">Alteromonas confluentis</name>
    <dbReference type="NCBI Taxonomy" id="1656094"/>
    <lineage>
        <taxon>Bacteria</taxon>
        <taxon>Pseudomonadati</taxon>
        <taxon>Pseudomonadota</taxon>
        <taxon>Gammaproteobacteria</taxon>
        <taxon>Alteromonadales</taxon>
        <taxon>Alteromonadaceae</taxon>
        <taxon>Alteromonas/Salinimonas group</taxon>
        <taxon>Alteromonas</taxon>
    </lineage>
</organism>
<proteinExistence type="predicted"/>
<protein>
    <submittedName>
        <fullName evidence="4">Esterase</fullName>
    </submittedName>
</protein>
<dbReference type="InterPro" id="IPR029058">
    <property type="entry name" value="AB_hydrolase_fold"/>
</dbReference>